<dbReference type="Pfam" id="PF01972">
    <property type="entry name" value="SDH_protease"/>
    <property type="match status" value="1"/>
</dbReference>
<dbReference type="Gene3D" id="3.90.226.10">
    <property type="entry name" value="2-enoyl-CoA Hydratase, Chain A, domain 1"/>
    <property type="match status" value="1"/>
</dbReference>
<evidence type="ECO:0000313" key="2">
    <source>
        <dbReference type="Proteomes" id="UP000094056"/>
    </source>
</evidence>
<gene>
    <name evidence="1" type="ORF">SCARUB_04643</name>
</gene>
<proteinExistence type="predicted"/>
<organism evidence="1 2">
    <name type="scientific">Candidatus Scalindua rubra</name>
    <dbReference type="NCBI Taxonomy" id="1872076"/>
    <lineage>
        <taxon>Bacteria</taxon>
        <taxon>Pseudomonadati</taxon>
        <taxon>Planctomycetota</taxon>
        <taxon>Candidatus Brocadiia</taxon>
        <taxon>Candidatus Brocadiales</taxon>
        <taxon>Candidatus Scalinduaceae</taxon>
        <taxon>Candidatus Scalindua</taxon>
    </lineage>
</organism>
<evidence type="ECO:0000313" key="1">
    <source>
        <dbReference type="EMBL" id="ODS30245.1"/>
    </source>
</evidence>
<comment type="caution">
    <text evidence="1">The sequence shown here is derived from an EMBL/GenBank/DDBJ whole genome shotgun (WGS) entry which is preliminary data.</text>
</comment>
<accession>A0A1E3X3Q4</accession>
<dbReference type="InterPro" id="IPR029045">
    <property type="entry name" value="ClpP/crotonase-like_dom_sf"/>
</dbReference>
<dbReference type="AlphaFoldDB" id="A0A1E3X3Q4"/>
<dbReference type="GO" id="GO:0016020">
    <property type="term" value="C:membrane"/>
    <property type="evidence" value="ECO:0007669"/>
    <property type="project" value="InterPro"/>
</dbReference>
<dbReference type="PANTHER" id="PTHR35984:SF1">
    <property type="entry name" value="PERIPLASMIC SERINE PROTEASE"/>
    <property type="match status" value="1"/>
</dbReference>
<name>A0A1E3X3Q4_9BACT</name>
<protein>
    <recommendedName>
        <fullName evidence="3">Serine dehydrogenase proteinase</fullName>
    </recommendedName>
</protein>
<dbReference type="PANTHER" id="PTHR35984">
    <property type="entry name" value="PERIPLASMIC SERINE PROTEASE"/>
    <property type="match status" value="1"/>
</dbReference>
<evidence type="ECO:0008006" key="3">
    <source>
        <dbReference type="Google" id="ProtNLM"/>
    </source>
</evidence>
<reference evidence="1 2" key="1">
    <citation type="submission" date="2016-07" db="EMBL/GenBank/DDBJ databases">
        <title>Draft genome of Scalindua rubra, obtained from a brine-seawater interface in the Red Sea, sheds light on salt adaptation in anammox bacteria.</title>
        <authorList>
            <person name="Speth D.R."/>
            <person name="Lagkouvardos I."/>
            <person name="Wang Y."/>
            <person name="Qian P.-Y."/>
            <person name="Dutilh B.E."/>
            <person name="Jetten M.S."/>
        </authorList>
    </citation>
    <scope>NUCLEOTIDE SEQUENCE [LARGE SCALE GENOMIC DNA]</scope>
    <source>
        <strain evidence="1">BSI-1</strain>
    </source>
</reference>
<sequence>MGCVMTKDMGIFAEYLDRKFDWPSLEAERKKQLTRISELREGRAIFTFASAITKSGAPISIDFDDRIYIFDQISNLEGKKIDIILETPGGFAEVVEEIVEYIRDRFSEVTMIIPGYAKSAGTIMAMAGDDILMEPASALGPIDAQIVRGEKRFSADAFLEGLEKIKDEVEKNENKKLNLAYVPILQNISPGEIQACENALNFAKKLVTEWLSKYKFKFWEKHSTSGEIVTDEEKEKRAGEIAKELCDHGKWLTHGRSITIKDLTDMRLKVTDFSKDQDLFDAIRRYYILLKMSFDTTNLFKIYETPISQLYRFEVSKVSTAPQGEHNKAEIAFECPKCKTITKLQANLKEGMALLEGNIPFPKDNIFICPGCNNRNDLSTIRRQIESQAKKKIV</sequence>
<dbReference type="InterPro" id="IPR002825">
    <property type="entry name" value="Pept_S49_ser-pept_pro"/>
</dbReference>
<dbReference type="SUPFAM" id="SSF52096">
    <property type="entry name" value="ClpP/crotonase"/>
    <property type="match status" value="1"/>
</dbReference>
<dbReference type="PATRIC" id="fig|1872076.5.peg.5575"/>
<dbReference type="Proteomes" id="UP000094056">
    <property type="component" value="Unassembled WGS sequence"/>
</dbReference>
<dbReference type="EMBL" id="MAYW01000256">
    <property type="protein sequence ID" value="ODS30245.1"/>
    <property type="molecule type" value="Genomic_DNA"/>
</dbReference>